<keyword evidence="7" id="KW-1185">Reference proteome</keyword>
<keyword evidence="5" id="KW-1133">Transmembrane helix</keyword>
<keyword evidence="3" id="KW-0378">Hydrolase</keyword>
<dbReference type="Gene3D" id="3.40.50.300">
    <property type="entry name" value="P-loop containing nucleotide triphosphate hydrolases"/>
    <property type="match status" value="1"/>
</dbReference>
<name>A0ABM0KZZ6_MICOH</name>
<sequence>MSQLLSDASKEEDVCKYFKMIKEENRIISQKTITPIELHLAQGNIQKTNNVITDSLREISSTSLNIAVIGESGTGKSSFINAFRGIGHEEENSAPIGVVETTMRRTPYKHPKIPNVVIWDLPGIGTTNFPPKDYLEKMKFNEYDFFIIVSATRFKKNDIDLAKAVSMMKKDFYFVRTKVDIDLETEKGCKHAFGRENLLQQIQRHCVDTFKKNNLHVPPIFLISNKNSSDYDFPILKDMLKNKLSTPTLPNFMYFSLSKAEAVIERKRESMHRFIWLETIKNEAWTSLSVKGILKDSDMEKLKVILNHYRKLFGVDDGTLKLMAKDSQVPVEKLKKVIKSPYLLDTKKRETLEGKLLKYLERFASANGGLLATGLYFRKTFYLKLLFLDTVAEDAKVVLRETYSKISSNSHHPQLLTTDRCYSFLVSLTGFVVVCFVLSYLRLWTWNEV</sequence>
<evidence type="ECO:0000259" key="6">
    <source>
        <dbReference type="PROSITE" id="PS51716"/>
    </source>
</evidence>
<feature type="transmembrane region" description="Helical" evidence="5">
    <location>
        <begin position="422"/>
        <end position="441"/>
    </location>
</feature>
<dbReference type="GeneID" id="101994678"/>
<comment type="similarity">
    <text evidence="1">Belongs to the TRAFAC class dynamin-like GTPase superfamily. IRG family.</text>
</comment>
<organism evidence="7 8">
    <name type="scientific">Microtus ochrogaster</name>
    <name type="common">Prairie vole</name>
    <dbReference type="NCBI Taxonomy" id="79684"/>
    <lineage>
        <taxon>Eukaryota</taxon>
        <taxon>Metazoa</taxon>
        <taxon>Chordata</taxon>
        <taxon>Craniata</taxon>
        <taxon>Vertebrata</taxon>
        <taxon>Euteleostomi</taxon>
        <taxon>Mammalia</taxon>
        <taxon>Eutheria</taxon>
        <taxon>Euarchontoglires</taxon>
        <taxon>Glires</taxon>
        <taxon>Rodentia</taxon>
        <taxon>Myomorpha</taxon>
        <taxon>Muroidea</taxon>
        <taxon>Cricetidae</taxon>
        <taxon>Arvicolinae</taxon>
        <taxon>Microtus</taxon>
    </lineage>
</organism>
<dbReference type="Proteomes" id="UP000694915">
    <property type="component" value="Chromosome 18"/>
</dbReference>
<accession>A0ABM0KZZ6</accession>
<proteinExistence type="inferred from homology"/>
<dbReference type="InterPro" id="IPR027417">
    <property type="entry name" value="P-loop_NTPase"/>
</dbReference>
<dbReference type="InterPro" id="IPR030385">
    <property type="entry name" value="G_IRG_dom"/>
</dbReference>
<dbReference type="InterPro" id="IPR051515">
    <property type="entry name" value="IRG"/>
</dbReference>
<keyword evidence="5" id="KW-0812">Transmembrane</keyword>
<gene>
    <name evidence="8" type="primary">Irgm</name>
</gene>
<dbReference type="RefSeq" id="XP_005356200.1">
    <property type="nucleotide sequence ID" value="XM_005356143.2"/>
</dbReference>
<evidence type="ECO:0000256" key="5">
    <source>
        <dbReference type="SAM" id="Phobius"/>
    </source>
</evidence>
<dbReference type="PANTHER" id="PTHR32341:SF4">
    <property type="entry name" value="INTERFERON-GAMMA-INDUCIBLE GTPASE IFGGA3 PROTEIN-RELATED"/>
    <property type="match status" value="1"/>
</dbReference>
<evidence type="ECO:0000313" key="7">
    <source>
        <dbReference type="Proteomes" id="UP000694915"/>
    </source>
</evidence>
<reference evidence="8" key="1">
    <citation type="submission" date="2025-08" db="UniProtKB">
        <authorList>
            <consortium name="RefSeq"/>
        </authorList>
    </citation>
    <scope>IDENTIFICATION</scope>
</reference>
<dbReference type="InterPro" id="IPR007743">
    <property type="entry name" value="Immunity-related_GTPase-like"/>
</dbReference>
<feature type="domain" description="IRG-type G" evidence="6">
    <location>
        <begin position="62"/>
        <end position="243"/>
    </location>
</feature>
<evidence type="ECO:0000256" key="2">
    <source>
        <dbReference type="ARBA" id="ARBA00022741"/>
    </source>
</evidence>
<dbReference type="CDD" id="cd04104">
    <property type="entry name" value="p47_IIGP_like"/>
    <property type="match status" value="1"/>
</dbReference>
<dbReference type="PROSITE" id="PS51716">
    <property type="entry name" value="G_IRG"/>
    <property type="match status" value="1"/>
</dbReference>
<protein>
    <submittedName>
        <fullName evidence="8">Immunity-related GTPase family M protein</fullName>
    </submittedName>
</protein>
<evidence type="ECO:0000256" key="3">
    <source>
        <dbReference type="ARBA" id="ARBA00022801"/>
    </source>
</evidence>
<dbReference type="PANTHER" id="PTHR32341">
    <property type="entry name" value="INTERFERON-INDUCIBLE GTPASE"/>
    <property type="match status" value="1"/>
</dbReference>
<dbReference type="Pfam" id="PF05049">
    <property type="entry name" value="IIGP"/>
    <property type="match status" value="1"/>
</dbReference>
<evidence type="ECO:0000313" key="8">
    <source>
        <dbReference type="RefSeq" id="XP_005356200.1"/>
    </source>
</evidence>
<evidence type="ECO:0000256" key="4">
    <source>
        <dbReference type="ARBA" id="ARBA00023134"/>
    </source>
</evidence>
<dbReference type="SUPFAM" id="SSF52540">
    <property type="entry name" value="P-loop containing nucleoside triphosphate hydrolases"/>
    <property type="match status" value="1"/>
</dbReference>
<keyword evidence="5" id="KW-0472">Membrane</keyword>
<keyword evidence="4" id="KW-0342">GTP-binding</keyword>
<keyword evidence="2" id="KW-0547">Nucleotide-binding</keyword>
<evidence type="ECO:0000256" key="1">
    <source>
        <dbReference type="ARBA" id="ARBA00005429"/>
    </source>
</evidence>